<dbReference type="InterPro" id="IPR017937">
    <property type="entry name" value="Thioredoxin_CS"/>
</dbReference>
<evidence type="ECO:0000256" key="5">
    <source>
        <dbReference type="ARBA" id="ARBA00023284"/>
    </source>
</evidence>
<evidence type="ECO:0000313" key="8">
    <source>
        <dbReference type="EMBL" id="MFC6712756.1"/>
    </source>
</evidence>
<dbReference type="PROSITE" id="PS51318">
    <property type="entry name" value="TAT"/>
    <property type="match status" value="1"/>
</dbReference>
<evidence type="ECO:0000259" key="7">
    <source>
        <dbReference type="PROSITE" id="PS51352"/>
    </source>
</evidence>
<dbReference type="PROSITE" id="PS00194">
    <property type="entry name" value="THIOREDOXIN_1"/>
    <property type="match status" value="1"/>
</dbReference>
<keyword evidence="6" id="KW-0732">Signal</keyword>
<evidence type="ECO:0000256" key="1">
    <source>
        <dbReference type="ARBA" id="ARBA00004196"/>
    </source>
</evidence>
<sequence length="199" mass="20730">MISRRAAMAAALLAALPVALAGCSSDPNSISAQANRGDDKNYVSGDGTVTTVAPGDRGKPVSFSGTLLDGQKWSSSQADGKVLVVNVWGAWCAPCQKELPELQKVWAGWQKAGDPVQMIGINQRDSVTNAQATLTSKGVTYPSLADDGGAALLSLQDAVTAYPTTLVLDTRHRIAARVNGATTYLTLTGLVSDVLKEKS</sequence>
<name>A0ABW2AP62_9MICO</name>
<evidence type="ECO:0000256" key="4">
    <source>
        <dbReference type="ARBA" id="ARBA00023157"/>
    </source>
</evidence>
<reference evidence="9" key="1">
    <citation type="journal article" date="2019" name="Int. J. Syst. Evol. Microbiol.">
        <title>The Global Catalogue of Microorganisms (GCM) 10K type strain sequencing project: providing services to taxonomists for standard genome sequencing and annotation.</title>
        <authorList>
            <consortium name="The Broad Institute Genomics Platform"/>
            <consortium name="The Broad Institute Genome Sequencing Center for Infectious Disease"/>
            <person name="Wu L."/>
            <person name="Ma J."/>
        </authorList>
    </citation>
    <scope>NUCLEOTIDE SEQUENCE [LARGE SCALE GENOMIC DNA]</scope>
    <source>
        <strain evidence="9">NBRC 106593</strain>
    </source>
</reference>
<dbReference type="PROSITE" id="PS51257">
    <property type="entry name" value="PROKAR_LIPOPROTEIN"/>
    <property type="match status" value="1"/>
</dbReference>
<dbReference type="InterPro" id="IPR050553">
    <property type="entry name" value="Thioredoxin_ResA/DsbE_sf"/>
</dbReference>
<protein>
    <submittedName>
        <fullName evidence="8">TlpA family protein disulfide reductase</fullName>
    </submittedName>
</protein>
<dbReference type="Pfam" id="PF00578">
    <property type="entry name" value="AhpC-TSA"/>
    <property type="match status" value="1"/>
</dbReference>
<dbReference type="RefSeq" id="WP_377820223.1">
    <property type="nucleotide sequence ID" value="NZ_JBHSWJ010000002.1"/>
</dbReference>
<accession>A0ABW2AP62</accession>
<evidence type="ECO:0000256" key="2">
    <source>
        <dbReference type="ARBA" id="ARBA00022748"/>
    </source>
</evidence>
<dbReference type="InterPro" id="IPR006311">
    <property type="entry name" value="TAT_signal"/>
</dbReference>
<dbReference type="SUPFAM" id="SSF52833">
    <property type="entry name" value="Thioredoxin-like"/>
    <property type="match status" value="1"/>
</dbReference>
<evidence type="ECO:0000256" key="3">
    <source>
        <dbReference type="ARBA" id="ARBA00022968"/>
    </source>
</evidence>
<keyword evidence="5" id="KW-0676">Redox-active center</keyword>
<gene>
    <name evidence="8" type="ORF">ACFQBT_02395</name>
</gene>
<proteinExistence type="predicted"/>
<dbReference type="PROSITE" id="PS51352">
    <property type="entry name" value="THIOREDOXIN_2"/>
    <property type="match status" value="1"/>
</dbReference>
<comment type="caution">
    <text evidence="8">The sequence shown here is derived from an EMBL/GenBank/DDBJ whole genome shotgun (WGS) entry which is preliminary data.</text>
</comment>
<dbReference type="EMBL" id="JBHSWJ010000002">
    <property type="protein sequence ID" value="MFC6712756.1"/>
    <property type="molecule type" value="Genomic_DNA"/>
</dbReference>
<dbReference type="InterPro" id="IPR036249">
    <property type="entry name" value="Thioredoxin-like_sf"/>
</dbReference>
<keyword evidence="9" id="KW-1185">Reference proteome</keyword>
<comment type="subcellular location">
    <subcellularLocation>
        <location evidence="1">Cell envelope</location>
    </subcellularLocation>
</comment>
<keyword evidence="4" id="KW-1015">Disulfide bond</keyword>
<dbReference type="Proteomes" id="UP001596356">
    <property type="component" value="Unassembled WGS sequence"/>
</dbReference>
<dbReference type="InterPro" id="IPR000866">
    <property type="entry name" value="AhpC/TSA"/>
</dbReference>
<dbReference type="InterPro" id="IPR013766">
    <property type="entry name" value="Thioredoxin_domain"/>
</dbReference>
<feature type="domain" description="Thioredoxin" evidence="7">
    <location>
        <begin position="52"/>
        <end position="196"/>
    </location>
</feature>
<keyword evidence="3" id="KW-0812">Transmembrane</keyword>
<evidence type="ECO:0000256" key="6">
    <source>
        <dbReference type="SAM" id="SignalP"/>
    </source>
</evidence>
<dbReference type="PANTHER" id="PTHR42852">
    <property type="entry name" value="THIOL:DISULFIDE INTERCHANGE PROTEIN DSBE"/>
    <property type="match status" value="1"/>
</dbReference>
<organism evidence="8 9">
    <name type="scientific">Branchiibius cervicis</name>
    <dbReference type="NCBI Taxonomy" id="908252"/>
    <lineage>
        <taxon>Bacteria</taxon>
        <taxon>Bacillati</taxon>
        <taxon>Actinomycetota</taxon>
        <taxon>Actinomycetes</taxon>
        <taxon>Micrococcales</taxon>
        <taxon>Dermacoccaceae</taxon>
        <taxon>Branchiibius</taxon>
    </lineage>
</organism>
<dbReference type="Gene3D" id="3.40.30.10">
    <property type="entry name" value="Glutaredoxin"/>
    <property type="match status" value="1"/>
</dbReference>
<dbReference type="PANTHER" id="PTHR42852:SF6">
    <property type="entry name" value="THIOL:DISULFIDE INTERCHANGE PROTEIN DSBE"/>
    <property type="match status" value="1"/>
</dbReference>
<dbReference type="CDD" id="cd02966">
    <property type="entry name" value="TlpA_like_family"/>
    <property type="match status" value="1"/>
</dbReference>
<keyword evidence="2" id="KW-0201">Cytochrome c-type biogenesis</keyword>
<feature type="chain" id="PRO_5046950809" evidence="6">
    <location>
        <begin position="22"/>
        <end position="199"/>
    </location>
</feature>
<keyword evidence="3" id="KW-0735">Signal-anchor</keyword>
<evidence type="ECO:0000313" key="9">
    <source>
        <dbReference type="Proteomes" id="UP001596356"/>
    </source>
</evidence>
<feature type="signal peptide" evidence="6">
    <location>
        <begin position="1"/>
        <end position="21"/>
    </location>
</feature>